<comment type="caution">
    <text evidence="1">The sequence shown here is derived from an EMBL/GenBank/DDBJ whole genome shotgun (WGS) entry which is preliminary data.</text>
</comment>
<dbReference type="AlphaFoldDB" id="A0A644X7I4"/>
<protein>
    <recommendedName>
        <fullName evidence="2">PhnB-like domain-containing protein</fullName>
    </recommendedName>
</protein>
<proteinExistence type="predicted"/>
<evidence type="ECO:0000313" key="1">
    <source>
        <dbReference type="EMBL" id="MPM12039.1"/>
    </source>
</evidence>
<sequence length="53" mass="6150">MLSFGEDKKHSIKKAYEFLKEDAQISFPLGESFFSPLMFGLIDKFGVNWNLFT</sequence>
<reference evidence="1" key="1">
    <citation type="submission" date="2019-08" db="EMBL/GenBank/DDBJ databases">
        <authorList>
            <person name="Kucharzyk K."/>
            <person name="Murdoch R.W."/>
            <person name="Higgins S."/>
            <person name="Loffler F."/>
        </authorList>
    </citation>
    <scope>NUCLEOTIDE SEQUENCE</scope>
</reference>
<accession>A0A644X7I4</accession>
<dbReference type="InterPro" id="IPR029068">
    <property type="entry name" value="Glyas_Bleomycin-R_OHBP_Dase"/>
</dbReference>
<gene>
    <name evidence="1" type="ORF">SDC9_58390</name>
</gene>
<dbReference type="EMBL" id="VSSQ01001914">
    <property type="protein sequence ID" value="MPM12039.1"/>
    <property type="molecule type" value="Genomic_DNA"/>
</dbReference>
<dbReference type="SUPFAM" id="SSF54593">
    <property type="entry name" value="Glyoxalase/Bleomycin resistance protein/Dihydroxybiphenyl dioxygenase"/>
    <property type="match status" value="1"/>
</dbReference>
<evidence type="ECO:0008006" key="2">
    <source>
        <dbReference type="Google" id="ProtNLM"/>
    </source>
</evidence>
<dbReference type="Gene3D" id="3.30.720.110">
    <property type="match status" value="1"/>
</dbReference>
<name>A0A644X7I4_9ZZZZ</name>
<organism evidence="1">
    <name type="scientific">bioreactor metagenome</name>
    <dbReference type="NCBI Taxonomy" id="1076179"/>
    <lineage>
        <taxon>unclassified sequences</taxon>
        <taxon>metagenomes</taxon>
        <taxon>ecological metagenomes</taxon>
    </lineage>
</organism>